<gene>
    <name evidence="2" type="ORF">SAMN04488558_10786</name>
</gene>
<feature type="transmembrane region" description="Helical" evidence="1">
    <location>
        <begin position="75"/>
        <end position="104"/>
    </location>
</feature>
<evidence type="ECO:0000313" key="2">
    <source>
        <dbReference type="EMBL" id="SEQ27002.1"/>
    </source>
</evidence>
<keyword evidence="1" id="KW-1133">Transmembrane helix</keyword>
<proteinExistence type="predicted"/>
<feature type="transmembrane region" description="Helical" evidence="1">
    <location>
        <begin position="35"/>
        <end position="55"/>
    </location>
</feature>
<dbReference type="EMBL" id="FOEN01000007">
    <property type="protein sequence ID" value="SEQ27002.1"/>
    <property type="molecule type" value="Genomic_DNA"/>
</dbReference>
<evidence type="ECO:0000313" key="3">
    <source>
        <dbReference type="Proteomes" id="UP000198833"/>
    </source>
</evidence>
<organism evidence="2 3">
    <name type="scientific">Ignavigranum ruoffiae</name>
    <dbReference type="NCBI Taxonomy" id="89093"/>
    <lineage>
        <taxon>Bacteria</taxon>
        <taxon>Bacillati</taxon>
        <taxon>Bacillota</taxon>
        <taxon>Bacilli</taxon>
        <taxon>Lactobacillales</taxon>
        <taxon>Aerococcaceae</taxon>
        <taxon>Ignavigranum</taxon>
    </lineage>
</organism>
<keyword evidence="1" id="KW-0472">Membrane</keyword>
<evidence type="ECO:0000256" key="1">
    <source>
        <dbReference type="SAM" id="Phobius"/>
    </source>
</evidence>
<protein>
    <submittedName>
        <fullName evidence="2">Uncharacterized protein</fullName>
    </submittedName>
</protein>
<name>A0A1H9EN35_9LACT</name>
<reference evidence="2 3" key="1">
    <citation type="submission" date="2016-10" db="EMBL/GenBank/DDBJ databases">
        <authorList>
            <person name="de Groot N.N."/>
        </authorList>
    </citation>
    <scope>NUCLEOTIDE SEQUENCE [LARGE SCALE GENOMIC DNA]</scope>
    <source>
        <strain evidence="2 3">DSM 15695</strain>
    </source>
</reference>
<keyword evidence="3" id="KW-1185">Reference proteome</keyword>
<dbReference type="STRING" id="89093.SAMN04488558_10786"/>
<dbReference type="OrthoDB" id="9985273at2"/>
<keyword evidence="1" id="KW-0812">Transmembrane</keyword>
<dbReference type="Proteomes" id="UP000198833">
    <property type="component" value="Unassembled WGS sequence"/>
</dbReference>
<dbReference type="AlphaFoldDB" id="A0A1H9EN35"/>
<accession>A0A1H9EN35</accession>
<sequence length="110" mass="13033">MEQLRNKLTTMPQKFWIYNYAMSLVYFLLDNHWAALPLILFPVAVILISSLAKTYRIDPHYQTLIGFYPFEKGNLLSFGLALLLNFIIWQVSHWLVLIALFLLYTQDRNH</sequence>
<dbReference type="RefSeq" id="WP_092572058.1">
    <property type="nucleotide sequence ID" value="NZ_FOEN01000007.1"/>
</dbReference>